<dbReference type="AlphaFoldDB" id="A0A1H7LD30"/>
<keyword evidence="2" id="KW-1185">Reference proteome</keyword>
<gene>
    <name evidence="1" type="ORF">SAMN05661044_01635</name>
</gene>
<proteinExistence type="predicted"/>
<name>A0A1H7LD30_OLID1</name>
<protein>
    <submittedName>
        <fullName evidence="1">Uncharacterized protein</fullName>
    </submittedName>
</protein>
<dbReference type="Proteomes" id="UP000199421">
    <property type="component" value="Unassembled WGS sequence"/>
</dbReference>
<evidence type="ECO:0000313" key="1">
    <source>
        <dbReference type="EMBL" id="SEK96862.1"/>
    </source>
</evidence>
<organism evidence="1 2">
    <name type="scientific">Olivibacter domesticus</name>
    <name type="common">Pseudosphingobacterium domesticum</name>
    <dbReference type="NCBI Taxonomy" id="407022"/>
    <lineage>
        <taxon>Bacteria</taxon>
        <taxon>Pseudomonadati</taxon>
        <taxon>Bacteroidota</taxon>
        <taxon>Sphingobacteriia</taxon>
        <taxon>Sphingobacteriales</taxon>
        <taxon>Sphingobacteriaceae</taxon>
        <taxon>Olivibacter</taxon>
    </lineage>
</organism>
<dbReference type="PROSITE" id="PS51257">
    <property type="entry name" value="PROKAR_LIPOPROTEIN"/>
    <property type="match status" value="1"/>
</dbReference>
<dbReference type="EMBL" id="FOAF01000001">
    <property type="protein sequence ID" value="SEK96862.1"/>
    <property type="molecule type" value="Genomic_DNA"/>
</dbReference>
<reference evidence="2" key="1">
    <citation type="submission" date="2016-10" db="EMBL/GenBank/DDBJ databases">
        <authorList>
            <person name="Varghese N."/>
            <person name="Submissions S."/>
        </authorList>
    </citation>
    <scope>NUCLEOTIDE SEQUENCE [LARGE SCALE GENOMIC DNA]</scope>
    <source>
        <strain evidence="2">DSM 18733</strain>
    </source>
</reference>
<accession>A0A1H7LD30</accession>
<sequence>MKKISGILLILSILGSCTPQPENKLRSHKIPYFDIAEYFSKEAKRLQTKKPLIKKMVSKNRESEEKKTRIENWKSEFELFISSDINKPDWLASYTIDSSAQKISYLAKEAKLRTKAIQVYKNKNGHIEKISIENSDKNWLYSSSEKLVYYTDSLYKIEKTQSIRLIGINKYTVEGFIEK</sequence>
<dbReference type="OrthoDB" id="794757at2"/>
<evidence type="ECO:0000313" key="2">
    <source>
        <dbReference type="Proteomes" id="UP000199421"/>
    </source>
</evidence>
<dbReference type="RefSeq" id="WP_093321725.1">
    <property type="nucleotide sequence ID" value="NZ_FOAF01000001.1"/>
</dbReference>
<dbReference type="STRING" id="407022.SAMN05661044_01635"/>